<evidence type="ECO:0000256" key="8">
    <source>
        <dbReference type="ARBA" id="ARBA00022801"/>
    </source>
</evidence>
<dbReference type="InterPro" id="IPR028883">
    <property type="entry name" value="tRNA_aden_deaminase"/>
</dbReference>
<dbReference type="AlphaFoldDB" id="A0A3B1AES1"/>
<dbReference type="GO" id="GO:0008270">
    <property type="term" value="F:zinc ion binding"/>
    <property type="evidence" value="ECO:0007669"/>
    <property type="project" value="InterPro"/>
</dbReference>
<evidence type="ECO:0000256" key="9">
    <source>
        <dbReference type="ARBA" id="ARBA00022833"/>
    </source>
</evidence>
<protein>
    <recommendedName>
        <fullName evidence="5">tRNA-specific adenosine deaminase 2</fullName>
        <ecNumber evidence="4">3.5.4.33</ecNumber>
    </recommendedName>
</protein>
<evidence type="ECO:0000256" key="2">
    <source>
        <dbReference type="ARBA" id="ARBA00010669"/>
    </source>
</evidence>
<keyword evidence="9" id="KW-0862">Zinc</keyword>
<dbReference type="EC" id="3.5.4.33" evidence="4"/>
<evidence type="ECO:0000256" key="10">
    <source>
        <dbReference type="ARBA" id="ARBA00048045"/>
    </source>
</evidence>
<dbReference type="PROSITE" id="PS51747">
    <property type="entry name" value="CYT_DCMP_DEAMINASES_2"/>
    <property type="match status" value="1"/>
</dbReference>
<comment type="cofactor">
    <cofactor evidence="1">
        <name>Zn(2+)</name>
        <dbReference type="ChEBI" id="CHEBI:29105"/>
    </cofactor>
</comment>
<proteinExistence type="inferred from homology"/>
<dbReference type="GO" id="GO:0002100">
    <property type="term" value="P:tRNA wobble adenosine to inosine editing"/>
    <property type="evidence" value="ECO:0007669"/>
    <property type="project" value="InterPro"/>
</dbReference>
<feature type="domain" description="CMP/dCMP-type deaminase" evidence="11">
    <location>
        <begin position="8"/>
        <end position="119"/>
    </location>
</feature>
<evidence type="ECO:0000256" key="7">
    <source>
        <dbReference type="ARBA" id="ARBA00022723"/>
    </source>
</evidence>
<dbReference type="PANTHER" id="PTHR11079:SF202">
    <property type="entry name" value="TRNA-SPECIFIC ADENOSINE DEAMINASE"/>
    <property type="match status" value="1"/>
</dbReference>
<reference evidence="12" key="1">
    <citation type="submission" date="2018-06" db="EMBL/GenBank/DDBJ databases">
        <authorList>
            <person name="Zhirakovskaya E."/>
        </authorList>
    </citation>
    <scope>NUCLEOTIDE SEQUENCE</scope>
</reference>
<evidence type="ECO:0000256" key="6">
    <source>
        <dbReference type="ARBA" id="ARBA00022694"/>
    </source>
</evidence>
<keyword evidence="8 12" id="KW-0378">Hydrolase</keyword>
<evidence type="ECO:0000256" key="5">
    <source>
        <dbReference type="ARBA" id="ARBA00019216"/>
    </source>
</evidence>
<dbReference type="SUPFAM" id="SSF53927">
    <property type="entry name" value="Cytidine deaminase-like"/>
    <property type="match status" value="1"/>
</dbReference>
<comment type="similarity">
    <text evidence="2">Belongs to the cytidine and deoxycytidylate deaminase family. ADAT2 subfamily.</text>
</comment>
<comment type="catalytic activity">
    <reaction evidence="10">
        <text>adenosine(34) in tRNA + H2O + H(+) = inosine(34) in tRNA + NH4(+)</text>
        <dbReference type="Rhea" id="RHEA:43168"/>
        <dbReference type="Rhea" id="RHEA-COMP:10373"/>
        <dbReference type="Rhea" id="RHEA-COMP:10374"/>
        <dbReference type="ChEBI" id="CHEBI:15377"/>
        <dbReference type="ChEBI" id="CHEBI:15378"/>
        <dbReference type="ChEBI" id="CHEBI:28938"/>
        <dbReference type="ChEBI" id="CHEBI:74411"/>
        <dbReference type="ChEBI" id="CHEBI:82852"/>
        <dbReference type="EC" id="3.5.4.33"/>
    </reaction>
</comment>
<evidence type="ECO:0000259" key="11">
    <source>
        <dbReference type="PROSITE" id="PS51747"/>
    </source>
</evidence>
<dbReference type="EMBL" id="UOFW01000092">
    <property type="protein sequence ID" value="VAX04429.1"/>
    <property type="molecule type" value="Genomic_DNA"/>
</dbReference>
<gene>
    <name evidence="12" type="ORF">MNBD_ALPHA03-1706</name>
</gene>
<dbReference type="PANTHER" id="PTHR11079">
    <property type="entry name" value="CYTOSINE DEAMINASE FAMILY MEMBER"/>
    <property type="match status" value="1"/>
</dbReference>
<name>A0A3B1AES1_9ZZZZ</name>
<keyword evidence="6" id="KW-0819">tRNA processing</keyword>
<dbReference type="HAMAP" id="MF_00972">
    <property type="entry name" value="tRNA_aden_deaminase"/>
    <property type="match status" value="1"/>
</dbReference>
<dbReference type="InterPro" id="IPR002125">
    <property type="entry name" value="CMP_dCMP_dom"/>
</dbReference>
<dbReference type="Gene3D" id="3.40.140.10">
    <property type="entry name" value="Cytidine Deaminase, domain 2"/>
    <property type="match status" value="1"/>
</dbReference>
<evidence type="ECO:0000313" key="12">
    <source>
        <dbReference type="EMBL" id="VAX04429.1"/>
    </source>
</evidence>
<comment type="subunit">
    <text evidence="3">Homodimer.</text>
</comment>
<dbReference type="CDD" id="cd01285">
    <property type="entry name" value="nucleoside_deaminase"/>
    <property type="match status" value="1"/>
</dbReference>
<sequence>MMTYSNIYLTNQYTDLALEEAAGAAKRGEVPVGAVIVHGPTGKIIALGSNKVIEDKDPSAHAEVVVIRAACQILSSERLIDCDLYVTLEPCPMCAQLISFARIRRLYFSAHDEKGGGVENGPRVLHAKSCHHRPEIYGGIGAGAAEKLLKDFFQSKR</sequence>
<evidence type="ECO:0000256" key="1">
    <source>
        <dbReference type="ARBA" id="ARBA00001947"/>
    </source>
</evidence>
<dbReference type="Pfam" id="PF00383">
    <property type="entry name" value="dCMP_cyt_deam_1"/>
    <property type="match status" value="1"/>
</dbReference>
<dbReference type="GO" id="GO:0052717">
    <property type="term" value="F:tRNA-specific adenosine-34 deaminase activity"/>
    <property type="evidence" value="ECO:0007669"/>
    <property type="project" value="UniProtKB-EC"/>
</dbReference>
<dbReference type="PROSITE" id="PS00903">
    <property type="entry name" value="CYT_DCMP_DEAMINASES_1"/>
    <property type="match status" value="1"/>
</dbReference>
<dbReference type="InterPro" id="IPR016192">
    <property type="entry name" value="APOBEC/CMP_deaminase_Zn-bd"/>
</dbReference>
<keyword evidence="7" id="KW-0479">Metal-binding</keyword>
<organism evidence="12">
    <name type="scientific">hydrothermal vent metagenome</name>
    <dbReference type="NCBI Taxonomy" id="652676"/>
    <lineage>
        <taxon>unclassified sequences</taxon>
        <taxon>metagenomes</taxon>
        <taxon>ecological metagenomes</taxon>
    </lineage>
</organism>
<evidence type="ECO:0000256" key="4">
    <source>
        <dbReference type="ARBA" id="ARBA00012740"/>
    </source>
</evidence>
<evidence type="ECO:0000256" key="3">
    <source>
        <dbReference type="ARBA" id="ARBA00011738"/>
    </source>
</evidence>
<dbReference type="InterPro" id="IPR016193">
    <property type="entry name" value="Cytidine_deaminase-like"/>
</dbReference>
<accession>A0A3B1AES1</accession>